<protein>
    <recommendedName>
        <fullName evidence="5">N-acetylglucosaminyldiphosphoundecaprenol N-acetyl-beta-D-mannosaminyltransferase</fullName>
        <ecNumber evidence="5">2.4.1.187</ecNumber>
    </recommendedName>
    <alternativeName>
        <fullName evidence="5">N-acetylmannosaminyltransferase</fullName>
    </alternativeName>
    <alternativeName>
        <fullName evidence="5">UDP-N-acetylmannosamine transferase</fullName>
    </alternativeName>
    <alternativeName>
        <fullName evidence="5">UDP-N-acetylmannosamine:N-acetylglucosaminyl pyrophosphorylundecaprenol N-acetylmannosaminyltransferase</fullName>
    </alternativeName>
</protein>
<dbReference type="CDD" id="cd06533">
    <property type="entry name" value="Glyco_transf_WecG_TagA"/>
    <property type="match status" value="1"/>
</dbReference>
<dbReference type="Proteomes" id="UP000831880">
    <property type="component" value="Chromosome"/>
</dbReference>
<dbReference type="EMBL" id="CP095074">
    <property type="protein sequence ID" value="UOQ94427.1"/>
    <property type="molecule type" value="Genomic_DNA"/>
</dbReference>
<dbReference type="RefSeq" id="WP_244754089.1">
    <property type="nucleotide sequence ID" value="NZ_CP095074.1"/>
</dbReference>
<dbReference type="InterPro" id="IPR034714">
    <property type="entry name" value="TagA_TarA"/>
</dbReference>
<keyword evidence="2 5" id="KW-0808">Transferase</keyword>
<dbReference type="EC" id="2.4.1.187" evidence="5"/>
<evidence type="ECO:0000256" key="2">
    <source>
        <dbReference type="ARBA" id="ARBA00022679"/>
    </source>
</evidence>
<reference evidence="6 7" key="1">
    <citation type="submission" date="2022-04" db="EMBL/GenBank/DDBJ databases">
        <title>Halobacillus sp. isolated from saltern.</title>
        <authorList>
            <person name="Won M."/>
            <person name="Lee C.-M."/>
            <person name="Woen H.-Y."/>
            <person name="Kwon S.-W."/>
        </authorList>
    </citation>
    <scope>NUCLEOTIDE SEQUENCE [LARGE SCALE GENOMIC DNA]</scope>
    <source>
        <strain evidence="6 7">SSTM10-2</strain>
    </source>
</reference>
<name>A0ABY4H4C5_9BACI</name>
<dbReference type="HAMAP" id="MF_02070">
    <property type="entry name" value="TagA_TarA"/>
    <property type="match status" value="1"/>
</dbReference>
<sequence length="241" mass="27529">MKEKFLGVDVSSYTYNQLKKNIISDIEQNKQSFIVAINPEKILQAQKNVILLRLLNQATYQIPDGVGVLLASKIYGGNISERVTGIDMLLTLCEQASTYGKSIFLYGAQPGVAEKAKENLLRKYPNLNIVGVMDGYVDDHEYIKKQINAAKPDILCVGLGSPRQENWIVDNMKNLDVRIFQGVGGSFDVLSGRVKRAPATFQRFGIEWLYRLITEPWRIKRQIKLPMFLYKVWKNKKYNYS</sequence>
<keyword evidence="7" id="KW-1185">Reference proteome</keyword>
<evidence type="ECO:0000313" key="6">
    <source>
        <dbReference type="EMBL" id="UOQ94427.1"/>
    </source>
</evidence>
<comment type="similarity">
    <text evidence="5">Belongs to the glycosyltransferase 26 family. TagA/TarA subfamily.</text>
</comment>
<dbReference type="PANTHER" id="PTHR34136">
    <property type="match status" value="1"/>
</dbReference>
<keyword evidence="3 5" id="KW-0777">Teichoic acid biosynthesis</keyword>
<accession>A0ABY4H4C5</accession>
<comment type="pathway">
    <text evidence="5">Cell wall biogenesis; teichoic acid biosynthesis.</text>
</comment>
<dbReference type="NCBIfam" id="TIGR00696">
    <property type="entry name" value="wecG_tagA_cpsF"/>
    <property type="match status" value="1"/>
</dbReference>
<gene>
    <name evidence="6" type="ORF">MUO14_05595</name>
</gene>
<evidence type="ECO:0000313" key="7">
    <source>
        <dbReference type="Proteomes" id="UP000831880"/>
    </source>
</evidence>
<comment type="catalytic activity">
    <reaction evidence="5">
        <text>UDP-N-acetyl-alpha-D-mannosamine + N-acetyl-alpha-D-glucosaminyl-di-trans,octa-cis-undecaprenyl diphosphate = N-acetyl-beta-D-mannosaminyl-(1-&gt;4)-N-acetyl-alpha-D-glucosaminyl di-trans,octa-cis-undecaprenyl diphosphate + UDP + H(+)</text>
        <dbReference type="Rhea" id="RHEA:16053"/>
        <dbReference type="ChEBI" id="CHEBI:15378"/>
        <dbReference type="ChEBI" id="CHEBI:58223"/>
        <dbReference type="ChEBI" id="CHEBI:62959"/>
        <dbReference type="ChEBI" id="CHEBI:68623"/>
        <dbReference type="ChEBI" id="CHEBI:132210"/>
        <dbReference type="EC" id="2.4.1.187"/>
    </reaction>
</comment>
<dbReference type="PANTHER" id="PTHR34136:SF1">
    <property type="entry name" value="UDP-N-ACETYL-D-MANNOSAMINURONIC ACID TRANSFERASE"/>
    <property type="match status" value="1"/>
</dbReference>
<proteinExistence type="inferred from homology"/>
<keyword evidence="1 5" id="KW-0328">Glycosyltransferase</keyword>
<evidence type="ECO:0000256" key="4">
    <source>
        <dbReference type="ARBA" id="ARBA00023316"/>
    </source>
</evidence>
<evidence type="ECO:0000256" key="3">
    <source>
        <dbReference type="ARBA" id="ARBA00022944"/>
    </source>
</evidence>
<dbReference type="Pfam" id="PF03808">
    <property type="entry name" value="Glyco_tran_WecG"/>
    <property type="match status" value="1"/>
</dbReference>
<organism evidence="6 7">
    <name type="scientific">Halobacillus shinanisalinarum</name>
    <dbReference type="NCBI Taxonomy" id="2932258"/>
    <lineage>
        <taxon>Bacteria</taxon>
        <taxon>Bacillati</taxon>
        <taxon>Bacillota</taxon>
        <taxon>Bacilli</taxon>
        <taxon>Bacillales</taxon>
        <taxon>Bacillaceae</taxon>
        <taxon>Halobacillus</taxon>
    </lineage>
</organism>
<dbReference type="InterPro" id="IPR004629">
    <property type="entry name" value="WecG_TagA_CpsF"/>
</dbReference>
<evidence type="ECO:0000256" key="1">
    <source>
        <dbReference type="ARBA" id="ARBA00022676"/>
    </source>
</evidence>
<evidence type="ECO:0000256" key="5">
    <source>
        <dbReference type="HAMAP-Rule" id="MF_02070"/>
    </source>
</evidence>
<keyword evidence="4 5" id="KW-0961">Cell wall biogenesis/degradation</keyword>
<comment type="function">
    <text evidence="5">Catalyzes the conversion of GlcNAc-PP-undecaprenol into ManNAc-GlcNAc-PP-undecaprenol, the first committed lipid intermediate in the de novo synthesis of teichoic acid.</text>
</comment>